<keyword evidence="1" id="KW-0677">Repeat</keyword>
<evidence type="ECO:0000256" key="5">
    <source>
        <dbReference type="SAM" id="MobiDB-lite"/>
    </source>
</evidence>
<dbReference type="InterPro" id="IPR036770">
    <property type="entry name" value="Ankyrin_rpt-contain_sf"/>
</dbReference>
<feature type="repeat" description="ANK" evidence="3">
    <location>
        <begin position="912"/>
        <end position="944"/>
    </location>
</feature>
<evidence type="ECO:0000256" key="4">
    <source>
        <dbReference type="SAM" id="Coils"/>
    </source>
</evidence>
<feature type="coiled-coil region" evidence="4">
    <location>
        <begin position="555"/>
        <end position="582"/>
    </location>
</feature>
<comment type="caution">
    <text evidence="6">The sequence shown here is derived from an EMBL/GenBank/DDBJ whole genome shotgun (WGS) entry which is preliminary data.</text>
</comment>
<feature type="region of interest" description="Disordered" evidence="5">
    <location>
        <begin position="450"/>
        <end position="517"/>
    </location>
</feature>
<dbReference type="SUPFAM" id="SSF48403">
    <property type="entry name" value="Ankyrin repeat"/>
    <property type="match status" value="1"/>
</dbReference>
<dbReference type="Pfam" id="PF12796">
    <property type="entry name" value="Ank_2"/>
    <property type="match status" value="1"/>
</dbReference>
<name>A0A9W7AKR5_9STRA</name>
<evidence type="ECO:0000313" key="7">
    <source>
        <dbReference type="Proteomes" id="UP001165082"/>
    </source>
</evidence>
<dbReference type="PANTHER" id="PTHR24171">
    <property type="entry name" value="ANKYRIN REPEAT DOMAIN-CONTAINING PROTEIN 39-RELATED"/>
    <property type="match status" value="1"/>
</dbReference>
<evidence type="ECO:0000256" key="3">
    <source>
        <dbReference type="PROSITE-ProRule" id="PRU00023"/>
    </source>
</evidence>
<feature type="region of interest" description="Disordered" evidence="5">
    <location>
        <begin position="390"/>
        <end position="424"/>
    </location>
</feature>
<evidence type="ECO:0000256" key="1">
    <source>
        <dbReference type="ARBA" id="ARBA00022737"/>
    </source>
</evidence>
<dbReference type="Pfam" id="PF00023">
    <property type="entry name" value="Ank"/>
    <property type="match status" value="1"/>
</dbReference>
<feature type="compositionally biased region" description="Basic residues" evidence="5">
    <location>
        <begin position="462"/>
        <end position="477"/>
    </location>
</feature>
<feature type="region of interest" description="Disordered" evidence="5">
    <location>
        <begin position="22"/>
        <end position="52"/>
    </location>
</feature>
<feature type="compositionally biased region" description="Basic and acidic residues" evidence="5">
    <location>
        <begin position="494"/>
        <end position="504"/>
    </location>
</feature>
<accession>A0A9W7AKR5</accession>
<dbReference type="InterPro" id="IPR002110">
    <property type="entry name" value="Ankyrin_rpt"/>
</dbReference>
<dbReference type="Gene3D" id="1.25.40.20">
    <property type="entry name" value="Ankyrin repeat-containing domain"/>
    <property type="match status" value="1"/>
</dbReference>
<keyword evidence="2 3" id="KW-0040">ANK repeat</keyword>
<dbReference type="EMBL" id="BRXZ01001427">
    <property type="protein sequence ID" value="GMH70913.1"/>
    <property type="molecule type" value="Genomic_DNA"/>
</dbReference>
<evidence type="ECO:0000313" key="6">
    <source>
        <dbReference type="EMBL" id="GMH70913.1"/>
    </source>
</evidence>
<protein>
    <submittedName>
        <fullName evidence="6">Uncharacterized protein</fullName>
    </submittedName>
</protein>
<dbReference type="Proteomes" id="UP001165082">
    <property type="component" value="Unassembled WGS sequence"/>
</dbReference>
<evidence type="ECO:0000256" key="2">
    <source>
        <dbReference type="ARBA" id="ARBA00023043"/>
    </source>
</evidence>
<organism evidence="6 7">
    <name type="scientific">Triparma retinervis</name>
    <dbReference type="NCBI Taxonomy" id="2557542"/>
    <lineage>
        <taxon>Eukaryota</taxon>
        <taxon>Sar</taxon>
        <taxon>Stramenopiles</taxon>
        <taxon>Ochrophyta</taxon>
        <taxon>Bolidophyceae</taxon>
        <taxon>Parmales</taxon>
        <taxon>Triparmaceae</taxon>
        <taxon>Triparma</taxon>
    </lineage>
</organism>
<dbReference type="PROSITE" id="PS50088">
    <property type="entry name" value="ANK_REPEAT"/>
    <property type="match status" value="3"/>
</dbReference>
<feature type="compositionally biased region" description="Basic and acidic residues" evidence="5">
    <location>
        <begin position="390"/>
        <end position="408"/>
    </location>
</feature>
<sequence length="1173" mass="133297">MATASMMRKMAENDVKESLDAFKSAKVGGDGTQGASQEDKDRMTFKPNPHAGVWGNEESYQMSMKHYTKFLGDHPVWGNKAITGQYPIMQAKDTRYPTYTQATWWPSGKTTLYQYCNCHEKKESSRYKTRKMRRNHCPECGYWQDKHEDEYDWDPVVDKNRGKPEIGNVIESVHDVRGVAYDESHRNAGLITEKQRVVGKARYVGGMGNIGESYDANLHTRQRETSTPDGPAFYRMKKRNNDLQQQMEDKKKAELIAKVQKKSESQLRSEARNREPKFIEGMTVKVEWELGEPMPYGARDEPEKEVEGPARRRMEKRMKTKMELMKQPHNVTDRVAYAKGNILKEMQEEERAGKIGKALKYYKMVSEGRKGVMKEIMEEDKHMEIKRREEEKRVLEERRSTRIAETKKTSAAKGSMGRGNVKDRMMARTTFGMKSLHSDKYVEQQRRKMSKYLNADEDEAKKRRGKRRKRKKRKKKKKEDEDEGEEEEGEAWEQEEKKAKEERRKEKKERRRLKEIEKVKQGTMNIIGRHQGGEAGEMDDEGSVGSLVSQGSLVIMDLSAQQANYQARIEREKAEKEDAQKESGIGSWSRKGKQVVMEERVEAKEKEELEGNKALGEGETTTMGGLITTGITTGVDLEKGEGEGEGESGLEKAAEEEQVQEALLFKIGWLVYQIGAWTAWLLERPLLVVPHKYNPYKQWRARQIAKHIMRESTGASFMESQMGNKFKKSPVMFVVDWITQFLHEKYRRLQIAMTSIFLYLYRVITRHNRIYTYDDLEGGAYDGDNSLVVRCFAQKLRKGTAKLNVNGRTPDGKTPIQCCFEGLLDVDRRAKEEEKKKDAEEAERIAEAVEDGEGEAKVRGRMLLSGMMTGLNRVAKIAGIKVDPVKKYNRTLATLLSMGADVLLPQDVESSDGYSLIHLAAAAGNCKRLAWLLTKGAQVDTPTLLDGMTPLHVACMKGQSEACMMLLTRGAQTDPRDKHGRTPLHLAAESGGTHTTRVMLLCGARKGIWDDKGKTPFDYAVRMGRPSTVESLLVFRAPKMNSRQNLNFLFHKMLADGEHKEKRQMARLERGVDDVGDVAKEGVRKGMSLLKWGANMVKNGARVADGAARGDNETPKMREEREKREAEVKAGGGALRIGARKTWGKVAMSLKAITKSKEVVDLDAVEDDFGLEP</sequence>
<proteinExistence type="predicted"/>
<feature type="repeat" description="ANK" evidence="3">
    <location>
        <begin position="946"/>
        <end position="978"/>
    </location>
</feature>
<dbReference type="OrthoDB" id="539213at2759"/>
<feature type="repeat" description="ANK" evidence="3">
    <location>
        <begin position="979"/>
        <end position="1011"/>
    </location>
</feature>
<keyword evidence="4" id="KW-0175">Coiled coil</keyword>
<dbReference type="SMART" id="SM00248">
    <property type="entry name" value="ANK"/>
    <property type="match status" value="4"/>
</dbReference>
<reference evidence="6" key="1">
    <citation type="submission" date="2022-07" db="EMBL/GenBank/DDBJ databases">
        <title>Genome analysis of Parmales, a sister group of diatoms, reveals the evolutionary specialization of diatoms from phago-mixotrophs to photoautotrophs.</title>
        <authorList>
            <person name="Ban H."/>
            <person name="Sato S."/>
            <person name="Yoshikawa S."/>
            <person name="Kazumasa Y."/>
            <person name="Nakamura Y."/>
            <person name="Ichinomiya M."/>
            <person name="Saitoh K."/>
            <person name="Sato N."/>
            <person name="Blanc-Mathieu R."/>
            <person name="Endo H."/>
            <person name="Kuwata A."/>
            <person name="Ogata H."/>
        </authorList>
    </citation>
    <scope>NUCLEOTIDE SEQUENCE</scope>
</reference>
<dbReference type="PROSITE" id="PS50297">
    <property type="entry name" value="ANK_REP_REGION"/>
    <property type="match status" value="3"/>
</dbReference>
<keyword evidence="7" id="KW-1185">Reference proteome</keyword>
<dbReference type="AlphaFoldDB" id="A0A9W7AKR5"/>
<feature type="compositionally biased region" description="Acidic residues" evidence="5">
    <location>
        <begin position="480"/>
        <end position="493"/>
    </location>
</feature>
<gene>
    <name evidence="6" type="ORF">TrRE_jg3884</name>
</gene>